<dbReference type="KEGG" id="ipa:Isop_2789"/>
<dbReference type="GO" id="GO:0003676">
    <property type="term" value="F:nucleic acid binding"/>
    <property type="evidence" value="ECO:0007669"/>
    <property type="project" value="InterPro"/>
</dbReference>
<evidence type="ECO:0000259" key="6">
    <source>
        <dbReference type="PROSITE" id="PS51192"/>
    </source>
</evidence>
<dbReference type="NCBIfam" id="TIGR01970">
    <property type="entry name" value="DEAH_box_HrpB"/>
    <property type="match status" value="1"/>
</dbReference>
<evidence type="ECO:0000256" key="5">
    <source>
        <dbReference type="SAM" id="MobiDB-lite"/>
    </source>
</evidence>
<keyword evidence="3 8" id="KW-0347">Helicase</keyword>
<dbReference type="SUPFAM" id="SSF52540">
    <property type="entry name" value="P-loop containing nucleoside triphosphate hydrolases"/>
    <property type="match status" value="1"/>
</dbReference>
<dbReference type="RefSeq" id="WP_013565643.1">
    <property type="nucleotide sequence ID" value="NC_014962.1"/>
</dbReference>
<evidence type="ECO:0000259" key="7">
    <source>
        <dbReference type="PROSITE" id="PS51194"/>
    </source>
</evidence>
<dbReference type="Pfam" id="PF00271">
    <property type="entry name" value="Helicase_C"/>
    <property type="match status" value="1"/>
</dbReference>
<evidence type="ECO:0000313" key="8">
    <source>
        <dbReference type="EMBL" id="ADV63355.1"/>
    </source>
</evidence>
<dbReference type="GO" id="GO:0005524">
    <property type="term" value="F:ATP binding"/>
    <property type="evidence" value="ECO:0007669"/>
    <property type="project" value="UniProtKB-KW"/>
</dbReference>
<evidence type="ECO:0000256" key="1">
    <source>
        <dbReference type="ARBA" id="ARBA00022741"/>
    </source>
</evidence>
<dbReference type="Gene3D" id="3.40.50.300">
    <property type="entry name" value="P-loop containing nucleotide triphosphate hydrolases"/>
    <property type="match status" value="2"/>
</dbReference>
<dbReference type="AlphaFoldDB" id="E8R104"/>
<reference evidence="8 9" key="2">
    <citation type="journal article" date="2011" name="Stand. Genomic Sci.">
        <title>Complete genome sequence of Isosphaera pallida type strain (IS1B).</title>
        <authorList>
            <consortium name="US DOE Joint Genome Institute (JGI-PGF)"/>
            <person name="Goker M."/>
            <person name="Cleland D."/>
            <person name="Saunders E."/>
            <person name="Lapidus A."/>
            <person name="Nolan M."/>
            <person name="Lucas S."/>
            <person name="Hammon N."/>
            <person name="Deshpande S."/>
            <person name="Cheng J.F."/>
            <person name="Tapia R."/>
            <person name="Han C."/>
            <person name="Goodwin L."/>
            <person name="Pitluck S."/>
            <person name="Liolios K."/>
            <person name="Pagani I."/>
            <person name="Ivanova N."/>
            <person name="Mavromatis K."/>
            <person name="Pati A."/>
            <person name="Chen A."/>
            <person name="Palaniappan K."/>
            <person name="Land M."/>
            <person name="Hauser L."/>
            <person name="Chang Y.J."/>
            <person name="Jeffries C.D."/>
            <person name="Detter J.C."/>
            <person name="Beck B."/>
            <person name="Woyke T."/>
            <person name="Bristow J."/>
            <person name="Eisen J.A."/>
            <person name="Markowitz V."/>
            <person name="Hugenholtz P."/>
            <person name="Kyrpides N.C."/>
            <person name="Klenk H.P."/>
        </authorList>
    </citation>
    <scope>NUCLEOTIDE SEQUENCE [LARGE SCALE GENOMIC DNA]</scope>
    <source>
        <strain evidence="9">ATCC 43644 / DSM 9630 / IS1B</strain>
    </source>
</reference>
<evidence type="ECO:0000256" key="3">
    <source>
        <dbReference type="ARBA" id="ARBA00022806"/>
    </source>
</evidence>
<accession>E8R104</accession>
<feature type="domain" description="Helicase ATP-binding" evidence="6">
    <location>
        <begin position="15"/>
        <end position="181"/>
    </location>
</feature>
<name>E8R104_ISOPI</name>
<evidence type="ECO:0000256" key="2">
    <source>
        <dbReference type="ARBA" id="ARBA00022801"/>
    </source>
</evidence>
<dbReference type="SMART" id="SM00847">
    <property type="entry name" value="HA2"/>
    <property type="match status" value="1"/>
</dbReference>
<dbReference type="FunCoup" id="E8R104">
    <property type="interactions" value="120"/>
</dbReference>
<keyword evidence="9" id="KW-1185">Reference proteome</keyword>
<dbReference type="PROSITE" id="PS51192">
    <property type="entry name" value="HELICASE_ATP_BIND_1"/>
    <property type="match status" value="1"/>
</dbReference>
<dbReference type="PROSITE" id="PS51194">
    <property type="entry name" value="HELICASE_CTER"/>
    <property type="match status" value="1"/>
</dbReference>
<feature type="region of interest" description="Disordered" evidence="5">
    <location>
        <begin position="874"/>
        <end position="904"/>
    </location>
</feature>
<dbReference type="InterPro" id="IPR014001">
    <property type="entry name" value="Helicase_ATP-bd"/>
</dbReference>
<dbReference type="GO" id="GO:0004386">
    <property type="term" value="F:helicase activity"/>
    <property type="evidence" value="ECO:0007669"/>
    <property type="project" value="UniProtKB-KW"/>
</dbReference>
<dbReference type="Proteomes" id="UP000008631">
    <property type="component" value="Chromosome"/>
</dbReference>
<dbReference type="PANTHER" id="PTHR43519">
    <property type="entry name" value="ATP-DEPENDENT RNA HELICASE HRPB"/>
    <property type="match status" value="1"/>
</dbReference>
<feature type="compositionally biased region" description="Polar residues" evidence="5">
    <location>
        <begin position="892"/>
        <end position="904"/>
    </location>
</feature>
<gene>
    <name evidence="8" type="ordered locus">Isop_2789</name>
</gene>
<dbReference type="InParanoid" id="E8R104"/>
<organism evidence="8 9">
    <name type="scientific">Isosphaera pallida (strain ATCC 43644 / DSM 9630 / IS1B)</name>
    <dbReference type="NCBI Taxonomy" id="575540"/>
    <lineage>
        <taxon>Bacteria</taxon>
        <taxon>Pseudomonadati</taxon>
        <taxon>Planctomycetota</taxon>
        <taxon>Planctomycetia</taxon>
        <taxon>Isosphaerales</taxon>
        <taxon>Isosphaeraceae</taxon>
        <taxon>Isosphaera</taxon>
    </lineage>
</organism>
<dbReference type="Pfam" id="PF08482">
    <property type="entry name" value="HrpB_C"/>
    <property type="match status" value="1"/>
</dbReference>
<proteinExistence type="predicted"/>
<dbReference type="Pfam" id="PF00270">
    <property type="entry name" value="DEAD"/>
    <property type="match status" value="1"/>
</dbReference>
<dbReference type="InterPro" id="IPR011545">
    <property type="entry name" value="DEAD/DEAH_box_helicase_dom"/>
</dbReference>
<dbReference type="EMBL" id="CP002353">
    <property type="protein sequence ID" value="ADV63355.1"/>
    <property type="molecule type" value="Genomic_DNA"/>
</dbReference>
<feature type="compositionally biased region" description="Basic and acidic residues" evidence="5">
    <location>
        <begin position="874"/>
        <end position="887"/>
    </location>
</feature>
<dbReference type="CDD" id="cd18791">
    <property type="entry name" value="SF2_C_RHA"/>
    <property type="match status" value="1"/>
</dbReference>
<dbReference type="Gene3D" id="1.20.120.1080">
    <property type="match status" value="1"/>
</dbReference>
<dbReference type="PANTHER" id="PTHR43519:SF1">
    <property type="entry name" value="ATP-DEPENDENT RNA HELICASE HRPB"/>
    <property type="match status" value="1"/>
</dbReference>
<protein>
    <submittedName>
        <fullName evidence="8">ATP-dependent helicase HrpB</fullName>
    </submittedName>
</protein>
<reference key="1">
    <citation type="submission" date="2010-11" db="EMBL/GenBank/DDBJ databases">
        <title>The complete sequence of chromosome of Isophaera pallida ATCC 43644.</title>
        <authorList>
            <consortium name="US DOE Joint Genome Institute (JGI-PGF)"/>
            <person name="Lucas S."/>
            <person name="Copeland A."/>
            <person name="Lapidus A."/>
            <person name="Bruce D."/>
            <person name="Goodwin L."/>
            <person name="Pitluck S."/>
            <person name="Kyrpides N."/>
            <person name="Mavromatis K."/>
            <person name="Pagani I."/>
            <person name="Ivanova N."/>
            <person name="Saunders E."/>
            <person name="Brettin T."/>
            <person name="Detter J.C."/>
            <person name="Han C."/>
            <person name="Tapia R."/>
            <person name="Land M."/>
            <person name="Hauser L."/>
            <person name="Markowitz V."/>
            <person name="Cheng J.-F."/>
            <person name="Hugenholtz P."/>
            <person name="Woyke T."/>
            <person name="Wu D."/>
            <person name="Eisen J.A."/>
        </authorList>
    </citation>
    <scope>NUCLEOTIDE SEQUENCE</scope>
    <source>
        <strain>ATCC 43644</strain>
    </source>
</reference>
<dbReference type="GO" id="GO:0016787">
    <property type="term" value="F:hydrolase activity"/>
    <property type="evidence" value="ECO:0007669"/>
    <property type="project" value="UniProtKB-KW"/>
</dbReference>
<feature type="domain" description="Helicase C-terminal" evidence="7">
    <location>
        <begin position="220"/>
        <end position="394"/>
    </location>
</feature>
<dbReference type="InterPro" id="IPR010225">
    <property type="entry name" value="HrpB"/>
</dbReference>
<evidence type="ECO:0000256" key="4">
    <source>
        <dbReference type="ARBA" id="ARBA00022840"/>
    </source>
</evidence>
<dbReference type="InterPro" id="IPR007502">
    <property type="entry name" value="Helicase-assoc_dom"/>
</dbReference>
<dbReference type="InterPro" id="IPR013689">
    <property type="entry name" value="RNA_helicase_ATP-dep_HrpB_C"/>
</dbReference>
<dbReference type="SMART" id="SM00490">
    <property type="entry name" value="HELICc"/>
    <property type="match status" value="1"/>
</dbReference>
<evidence type="ECO:0000313" key="9">
    <source>
        <dbReference type="Proteomes" id="UP000008631"/>
    </source>
</evidence>
<dbReference type="OrthoDB" id="9808833at2"/>
<dbReference type="SMART" id="SM00487">
    <property type="entry name" value="DEXDc"/>
    <property type="match status" value="1"/>
</dbReference>
<dbReference type="eggNOG" id="COG1643">
    <property type="taxonomic scope" value="Bacteria"/>
</dbReference>
<keyword evidence="2" id="KW-0378">Hydrolase</keyword>
<keyword evidence="4" id="KW-0067">ATP-binding</keyword>
<dbReference type="STRING" id="575540.Isop_2789"/>
<keyword evidence="1" id="KW-0547">Nucleotide-binding</keyword>
<dbReference type="InterPro" id="IPR027417">
    <property type="entry name" value="P-loop_NTPase"/>
</dbReference>
<dbReference type="HOGENOM" id="CLU_001832_5_6_0"/>
<dbReference type="InterPro" id="IPR001650">
    <property type="entry name" value="Helicase_C-like"/>
</dbReference>
<sequence>MSPGVELADQLPAIVSAARQARRLVLTAPPGSGKTTLVAPALAKSGVLDPAHPAVLLLQPRRIAARAVAARIAQLNQWRLGREVGHQVRFESTIGPRSIVRVVTEGILNRMILSDPFLEGIGAVILDEFHERSIHTDLAIALTCEVANAVRPDLIVVVMSATLDPEPIARFLGNAPVFHAPGRRHSITLEYRSGPSFDRRYLAERVACEVLDELRAHPTTRRRSSLGCESLGDILVFLPGIEEIRRAMTVTRTALERDDRNWSEWVTLCPLHGRLSAAEQDAALVEDPQGRRKVVFSTNVAETSLTIPGVRLVIDSGLARVATVDHRKGLDRLELTRISRASADQRAGRAGRVGPGRCVRLWSEAEHRALAEFETPEIHRVDLTGPCLTIHRFGCADPAALGWFEPPRPEALEAAQTTLARLKAIDPITKRITPLGQRLAELPTHPRLARLVLAAADEGFAWYGATLAALLAEADPALAASPNASGSSVPRHPALDRPGSSDVLARLDIIDEAERLQFDHEGCRRRGISAQAARNVARARDNLLKALKDQAMFNKHSDIHQQRPSEDLMLQWLLIAFPDRLVRLRGGDERVGVMVGGRGVRLDGDSVVQPREWEFLLAHDPFQDRRDPGAVLEARVRLASGVRWEWLTTHLAEHLRRETLVQFDESRAKVVGIARTTFLGLTLCEEPHVAISPEQAGEALATWLAPRIRDHVRNDPVAARWLARLEFARQVEPQRDWPSLEDDDWIEAIRPLCHGKRHPDEVSMKAVVERVEHALGFETQRRLDQLAPETITLPNGRQARLSYETGRPPTLSIKLQELFGWRETPRVGDGRVPLRLEILGPHHRPVQVTNDLQGFWTGSYARVRKELRGRYPKHAWPERPWEAEPHPPRSGRTPQNSATDRQPR</sequence>